<evidence type="ECO:0000256" key="4">
    <source>
        <dbReference type="ARBA" id="ARBA00022723"/>
    </source>
</evidence>
<evidence type="ECO:0000256" key="9">
    <source>
        <dbReference type="ARBA" id="ARBA00023163"/>
    </source>
</evidence>
<evidence type="ECO:0000256" key="13">
    <source>
        <dbReference type="ARBA" id="ARBA00047687"/>
    </source>
</evidence>
<dbReference type="GO" id="GO:0042254">
    <property type="term" value="P:ribosome biogenesis"/>
    <property type="evidence" value="ECO:0007669"/>
    <property type="project" value="UniProtKB-KW"/>
</dbReference>
<reference evidence="18" key="1">
    <citation type="submission" date="2022-03" db="EMBL/GenBank/DDBJ databases">
        <authorList>
            <person name="Alioto T."/>
            <person name="Alioto T."/>
            <person name="Gomez Garrido J."/>
        </authorList>
    </citation>
    <scope>NUCLEOTIDE SEQUENCE</scope>
</reference>
<evidence type="ECO:0000256" key="5">
    <source>
        <dbReference type="ARBA" id="ARBA00022964"/>
    </source>
</evidence>
<evidence type="ECO:0000256" key="3">
    <source>
        <dbReference type="ARBA" id="ARBA00022553"/>
    </source>
</evidence>
<dbReference type="Gene3D" id="1.10.10.1500">
    <property type="entry name" value="JmjC domain-containing ribosomal oxygenase (ROX), dimer domain"/>
    <property type="match status" value="1"/>
</dbReference>
<feature type="region of interest" description="Disordered" evidence="16">
    <location>
        <begin position="1"/>
        <end position="33"/>
    </location>
</feature>
<organism evidence="18 19">
    <name type="scientific">Pelobates cultripes</name>
    <name type="common">Western spadefoot toad</name>
    <dbReference type="NCBI Taxonomy" id="61616"/>
    <lineage>
        <taxon>Eukaryota</taxon>
        <taxon>Metazoa</taxon>
        <taxon>Chordata</taxon>
        <taxon>Craniata</taxon>
        <taxon>Vertebrata</taxon>
        <taxon>Euteleostomi</taxon>
        <taxon>Amphibia</taxon>
        <taxon>Batrachia</taxon>
        <taxon>Anura</taxon>
        <taxon>Pelobatoidea</taxon>
        <taxon>Pelobatidae</taxon>
        <taxon>Pelobates</taxon>
    </lineage>
</organism>
<comment type="cofactor">
    <cofactor evidence="15">
        <name>Fe(2+)</name>
        <dbReference type="ChEBI" id="CHEBI:29033"/>
    </cofactor>
    <text evidence="15">Binds 1 Fe(2+) ion per subunit.</text>
</comment>
<dbReference type="Pfam" id="PF20514">
    <property type="entry name" value="WHD_ROXA"/>
    <property type="match status" value="1"/>
</dbReference>
<evidence type="ECO:0000256" key="12">
    <source>
        <dbReference type="ARBA" id="ARBA00046256"/>
    </source>
</evidence>
<dbReference type="PANTHER" id="PTHR13096">
    <property type="entry name" value="MINA53 MYC INDUCED NUCLEAR ANTIGEN"/>
    <property type="match status" value="1"/>
</dbReference>
<dbReference type="GO" id="GO:0005506">
    <property type="term" value="F:iron ion binding"/>
    <property type="evidence" value="ECO:0007669"/>
    <property type="project" value="UniProtKB-UniRule"/>
</dbReference>
<keyword evidence="4 15" id="KW-0479">Metal-binding</keyword>
<keyword evidence="7 15" id="KW-0408">Iron</keyword>
<evidence type="ECO:0000256" key="8">
    <source>
        <dbReference type="ARBA" id="ARBA00023015"/>
    </source>
</evidence>
<proteinExistence type="inferred from homology"/>
<keyword evidence="2" id="KW-0690">Ribosome biogenesis</keyword>
<keyword evidence="19" id="KW-1185">Reference proteome</keyword>
<dbReference type="InterPro" id="IPR039994">
    <property type="entry name" value="NO66-like"/>
</dbReference>
<keyword evidence="5 15" id="KW-0223">Dioxygenase</keyword>
<comment type="similarity">
    <text evidence="11">Belongs to the ROX family. MINA53 subfamily.</text>
</comment>
<comment type="function">
    <text evidence="12">Oxygenase that can act as both a histone lysine demethylase and a ribosomal histidine hydroxylase. Is involved in the demethylation of trimethylated 'Lys-9' on histone H3 (H3K9me3), leading to an increase in ribosomal RNA expression. Also catalyzes the hydroxylation of 60S ribosomal protein L27a on 'His-39'. May play an important role in cell growth and survival. May be involved in ribosome biogenesis, most likely during the assembly process of pre-ribosomal particles.</text>
</comment>
<dbReference type="PROSITE" id="PS51184">
    <property type="entry name" value="JMJC"/>
    <property type="match status" value="1"/>
</dbReference>
<gene>
    <name evidence="18" type="ORF">PECUL_23A019743</name>
</gene>
<evidence type="ECO:0000259" key="17">
    <source>
        <dbReference type="PROSITE" id="PS51184"/>
    </source>
</evidence>
<dbReference type="GO" id="GO:0051864">
    <property type="term" value="F:histone H3K36 demethylase activity"/>
    <property type="evidence" value="ECO:0007669"/>
    <property type="project" value="TreeGrafter"/>
</dbReference>
<dbReference type="GO" id="GO:0032453">
    <property type="term" value="F:histone H3K4 demethylase activity"/>
    <property type="evidence" value="ECO:0007669"/>
    <property type="project" value="TreeGrafter"/>
</dbReference>
<evidence type="ECO:0000256" key="10">
    <source>
        <dbReference type="ARBA" id="ARBA00023242"/>
    </source>
</evidence>
<comment type="catalytic activity">
    <reaction evidence="14">
        <text>L-histidyl-[protein] + 2-oxoglutarate + O2 = (3S)-3-hydroxy-L-histidyl-[protein] + succinate + CO2</text>
        <dbReference type="Rhea" id="RHEA:54256"/>
        <dbReference type="Rhea" id="RHEA-COMP:9745"/>
        <dbReference type="Rhea" id="RHEA-COMP:13840"/>
        <dbReference type="ChEBI" id="CHEBI:15379"/>
        <dbReference type="ChEBI" id="CHEBI:16526"/>
        <dbReference type="ChEBI" id="CHEBI:16810"/>
        <dbReference type="ChEBI" id="CHEBI:29979"/>
        <dbReference type="ChEBI" id="CHEBI:30031"/>
        <dbReference type="ChEBI" id="CHEBI:138021"/>
        <dbReference type="EC" id="1.14.11.79"/>
    </reaction>
</comment>
<keyword evidence="9 15" id="KW-0804">Transcription</keyword>
<comment type="catalytic activity">
    <reaction evidence="13">
        <text>L-histidyl-[ribosomal protein uL15] + 2-oxoglutarate + O2 = (3S)-3-hydroxy-L-histidyl-[ribosomal protein uL15] + succinate + CO2</text>
        <dbReference type="Rhea" id="RHEA:54024"/>
        <dbReference type="Rhea" id="RHEA-COMP:13760"/>
        <dbReference type="Rhea" id="RHEA-COMP:13761"/>
        <dbReference type="ChEBI" id="CHEBI:15379"/>
        <dbReference type="ChEBI" id="CHEBI:16526"/>
        <dbReference type="ChEBI" id="CHEBI:16810"/>
        <dbReference type="ChEBI" id="CHEBI:29979"/>
        <dbReference type="ChEBI" id="CHEBI:30031"/>
        <dbReference type="ChEBI" id="CHEBI:138021"/>
    </reaction>
</comment>
<dbReference type="GO" id="GO:0036139">
    <property type="term" value="F:peptidyl-histidine dioxygenase activity"/>
    <property type="evidence" value="ECO:0007669"/>
    <property type="project" value="UniProtKB-EC"/>
</dbReference>
<keyword evidence="6 15" id="KW-0560">Oxidoreductase</keyword>
<dbReference type="AlphaFoldDB" id="A0AAD1QXJ5"/>
<protein>
    <recommendedName>
        <fullName evidence="15">Bifunctional lysine-specific demethylase and histidyl-hydroxylase</fullName>
        <ecNumber evidence="15">1.14.11.-</ecNumber>
    </recommendedName>
</protein>
<evidence type="ECO:0000256" key="6">
    <source>
        <dbReference type="ARBA" id="ARBA00023002"/>
    </source>
</evidence>
<dbReference type="EMBL" id="OW240912">
    <property type="protein sequence ID" value="CAH2219544.1"/>
    <property type="molecule type" value="Genomic_DNA"/>
</dbReference>
<accession>A0AAD1QXJ5</accession>
<comment type="subcellular location">
    <subcellularLocation>
        <location evidence="1">Nucleus</location>
        <location evidence="1">Nucleolus</location>
    </subcellularLocation>
</comment>
<evidence type="ECO:0000256" key="15">
    <source>
        <dbReference type="RuleBase" id="RU366061"/>
    </source>
</evidence>
<evidence type="ECO:0000256" key="7">
    <source>
        <dbReference type="ARBA" id="ARBA00023004"/>
    </source>
</evidence>
<keyword evidence="3" id="KW-0597">Phosphoprotein</keyword>
<evidence type="ECO:0000256" key="11">
    <source>
        <dbReference type="ARBA" id="ARBA00034314"/>
    </source>
</evidence>
<sequence>MAKRASLTALENTKNTAPLPKLPRSQDDSPKSPLNFSSPASLFESLISPIKPNEFFSEYWEKKPLLIQRDDPVTSDFYSSLFKLSDLKRVAGKKVYYGKDVNLCKCRNGKKVVLPRHGRASYPHLLKDFGSGKATIQFHQPQRFNDDLWHIMEKLESFFGTLVGSNVYITPPDSQGLPAHYDDVEVFILQLEGEKRWKLYNPTVPLAREYAIETEDRIGTPTHEFTLKPGDFLYFPRGVIHHAKTPAGSSHSTHVTISTYQNNSWADYFQDVFPGILFDSANDNIELRRGIPRRLLMQADASSVVDHLRTILLNLASRLETNKDIRSCGMIRDFMASRLPPFVNSSMSPAMNGNETTGKPVESPPKLDSIIKLQYQDHTAITVDHVPNISDSATELMVYVYHSLKNERETHMMGVSDDSRSVAGLRFPLSHRDALTLIWESNPVCVKDLPLENDSDKVNLAVSLWAEGLLMVFLPEA</sequence>
<evidence type="ECO:0000256" key="2">
    <source>
        <dbReference type="ARBA" id="ARBA00022517"/>
    </source>
</evidence>
<dbReference type="Pfam" id="PF08007">
    <property type="entry name" value="JmjC_2"/>
    <property type="match status" value="1"/>
</dbReference>
<evidence type="ECO:0000256" key="14">
    <source>
        <dbReference type="ARBA" id="ARBA00049465"/>
    </source>
</evidence>
<dbReference type="EC" id="1.14.11.-" evidence="15"/>
<evidence type="ECO:0000256" key="1">
    <source>
        <dbReference type="ARBA" id="ARBA00004604"/>
    </source>
</evidence>
<dbReference type="InterPro" id="IPR003347">
    <property type="entry name" value="JmjC_dom"/>
</dbReference>
<keyword evidence="10 15" id="KW-0539">Nucleus</keyword>
<dbReference type="SUPFAM" id="SSF51197">
    <property type="entry name" value="Clavaminate synthase-like"/>
    <property type="match status" value="1"/>
</dbReference>
<dbReference type="GO" id="GO:0005730">
    <property type="term" value="C:nucleolus"/>
    <property type="evidence" value="ECO:0007669"/>
    <property type="project" value="UniProtKB-SubCell"/>
</dbReference>
<keyword evidence="8 15" id="KW-0805">Transcription regulation</keyword>
<feature type="domain" description="JmjC" evidence="17">
    <location>
        <begin position="140"/>
        <end position="272"/>
    </location>
</feature>
<dbReference type="InterPro" id="IPR046799">
    <property type="entry name" value="ROXA-like_wH"/>
</dbReference>
<dbReference type="Gene3D" id="3.90.930.40">
    <property type="match status" value="1"/>
</dbReference>
<dbReference type="Gene3D" id="2.60.120.650">
    <property type="entry name" value="Cupin"/>
    <property type="match status" value="1"/>
</dbReference>
<dbReference type="PANTHER" id="PTHR13096:SF7">
    <property type="entry name" value="RIBOSOMAL OXYGENASE 2"/>
    <property type="match status" value="1"/>
</dbReference>
<evidence type="ECO:0000313" key="18">
    <source>
        <dbReference type="EMBL" id="CAH2219544.1"/>
    </source>
</evidence>
<evidence type="ECO:0000256" key="16">
    <source>
        <dbReference type="SAM" id="MobiDB-lite"/>
    </source>
</evidence>
<name>A0AAD1QXJ5_PELCU</name>
<evidence type="ECO:0000313" key="19">
    <source>
        <dbReference type="Proteomes" id="UP001295444"/>
    </source>
</evidence>
<dbReference type="Proteomes" id="UP001295444">
    <property type="component" value="Chromosome 01"/>
</dbReference>